<feature type="domain" description="Tyr recombinase" evidence="9">
    <location>
        <begin position="120"/>
        <end position="307"/>
    </location>
</feature>
<dbReference type="GO" id="GO:0005737">
    <property type="term" value="C:cytoplasm"/>
    <property type="evidence" value="ECO:0007669"/>
    <property type="project" value="UniProtKB-SubCell"/>
</dbReference>
<dbReference type="InterPro" id="IPR023009">
    <property type="entry name" value="Tyrosine_recombinase_XerC/XerD"/>
</dbReference>
<dbReference type="PROSITE" id="PS51900">
    <property type="entry name" value="CB"/>
    <property type="match status" value="1"/>
</dbReference>
<keyword evidence="3" id="KW-0132">Cell division</keyword>
<dbReference type="PANTHER" id="PTHR30349:SF81">
    <property type="entry name" value="TYROSINE RECOMBINASE XERC"/>
    <property type="match status" value="1"/>
</dbReference>
<keyword evidence="6" id="KW-0238">DNA-binding</keyword>
<keyword evidence="8" id="KW-0131">Cell cycle</keyword>
<gene>
    <name evidence="11" type="ORF">METZ01_LOCUS145515</name>
</gene>
<dbReference type="PROSITE" id="PS51898">
    <property type="entry name" value="TYR_RECOMBINASE"/>
    <property type="match status" value="1"/>
</dbReference>
<evidence type="ECO:0008006" key="12">
    <source>
        <dbReference type="Google" id="ProtNLM"/>
    </source>
</evidence>
<dbReference type="InterPro" id="IPR010998">
    <property type="entry name" value="Integrase_recombinase_N"/>
</dbReference>
<dbReference type="InterPro" id="IPR013762">
    <property type="entry name" value="Integrase-like_cat_sf"/>
</dbReference>
<protein>
    <recommendedName>
        <fullName evidence="12">Tyrosine recombinase XerC</fullName>
    </recommendedName>
</protein>
<dbReference type="Pfam" id="PF02899">
    <property type="entry name" value="Phage_int_SAM_1"/>
    <property type="match status" value="1"/>
</dbReference>
<dbReference type="Gene3D" id="1.10.443.10">
    <property type="entry name" value="Intergrase catalytic core"/>
    <property type="match status" value="1"/>
</dbReference>
<accession>A0A381ZUM1</accession>
<evidence type="ECO:0000313" key="11">
    <source>
        <dbReference type="EMBL" id="SVA92661.1"/>
    </source>
</evidence>
<keyword evidence="5" id="KW-0229">DNA integration</keyword>
<dbReference type="CDD" id="cd00798">
    <property type="entry name" value="INT_XerDC_C"/>
    <property type="match status" value="1"/>
</dbReference>
<dbReference type="SUPFAM" id="SSF47823">
    <property type="entry name" value="lambda integrase-like, N-terminal domain"/>
    <property type="match status" value="1"/>
</dbReference>
<keyword evidence="4" id="KW-0159">Chromosome partition</keyword>
<evidence type="ECO:0000256" key="6">
    <source>
        <dbReference type="ARBA" id="ARBA00023125"/>
    </source>
</evidence>
<keyword evidence="7" id="KW-0233">DNA recombination</keyword>
<evidence type="ECO:0000256" key="4">
    <source>
        <dbReference type="ARBA" id="ARBA00022829"/>
    </source>
</evidence>
<dbReference type="InterPro" id="IPR050090">
    <property type="entry name" value="Tyrosine_recombinase_XerCD"/>
</dbReference>
<name>A0A381ZUM1_9ZZZZ</name>
<dbReference type="GO" id="GO:0003677">
    <property type="term" value="F:DNA binding"/>
    <property type="evidence" value="ECO:0007669"/>
    <property type="project" value="UniProtKB-KW"/>
</dbReference>
<dbReference type="InterPro" id="IPR002104">
    <property type="entry name" value="Integrase_catalytic"/>
</dbReference>
<comment type="subcellular location">
    <subcellularLocation>
        <location evidence="1">Cytoplasm</location>
    </subcellularLocation>
</comment>
<dbReference type="GO" id="GO:0015074">
    <property type="term" value="P:DNA integration"/>
    <property type="evidence" value="ECO:0007669"/>
    <property type="project" value="UniProtKB-KW"/>
</dbReference>
<dbReference type="Pfam" id="PF00589">
    <property type="entry name" value="Phage_integrase"/>
    <property type="match status" value="1"/>
</dbReference>
<evidence type="ECO:0000256" key="2">
    <source>
        <dbReference type="ARBA" id="ARBA00022490"/>
    </source>
</evidence>
<evidence type="ECO:0000259" key="10">
    <source>
        <dbReference type="PROSITE" id="PS51900"/>
    </source>
</evidence>
<evidence type="ECO:0000256" key="5">
    <source>
        <dbReference type="ARBA" id="ARBA00022908"/>
    </source>
</evidence>
<organism evidence="11">
    <name type="scientific">marine metagenome</name>
    <dbReference type="NCBI Taxonomy" id="408172"/>
    <lineage>
        <taxon>unclassified sequences</taxon>
        <taxon>metagenomes</taxon>
        <taxon>ecological metagenomes</taxon>
    </lineage>
</organism>
<proteinExistence type="inferred from homology"/>
<dbReference type="GO" id="GO:0006310">
    <property type="term" value="P:DNA recombination"/>
    <property type="evidence" value="ECO:0007669"/>
    <property type="project" value="UniProtKB-KW"/>
</dbReference>
<evidence type="ECO:0000256" key="7">
    <source>
        <dbReference type="ARBA" id="ARBA00023172"/>
    </source>
</evidence>
<dbReference type="InterPro" id="IPR004107">
    <property type="entry name" value="Integrase_SAM-like_N"/>
</dbReference>
<dbReference type="PANTHER" id="PTHR30349">
    <property type="entry name" value="PHAGE INTEGRASE-RELATED"/>
    <property type="match status" value="1"/>
</dbReference>
<evidence type="ECO:0000256" key="3">
    <source>
        <dbReference type="ARBA" id="ARBA00022618"/>
    </source>
</evidence>
<sequence>MSGPSEPVTAFLDHLRYERRLSVNTVNSYRRDLDKLVAFAGHQGVVDLKQMRFAQARAFPVYLHRLDLSGRSIQRALSAARQLFYFLLGENRVSRDRLFSEQLHASNPFVGVSAPRLERPLPRTLSADQARQLLEIDVSDSDLACRDRAILELFYSSGLRLSELAGLSLRDIDRADRLVRVTGKGSKDRVVPIGGKALDALDEWLNRRATLTAQREQAVFIRLGGQKNHKGRRLGRRSIQKRVGYWARKQGLGRSVHPHMLRHSFATHLLESSSDLRAIQELLGHADIKTTQVYTHLDFQHLAKVYDRAHPRARRRKMGG</sequence>
<keyword evidence="2" id="KW-0963">Cytoplasm</keyword>
<dbReference type="Gene3D" id="1.10.150.130">
    <property type="match status" value="1"/>
</dbReference>
<dbReference type="AlphaFoldDB" id="A0A381ZUM1"/>
<reference evidence="11" key="1">
    <citation type="submission" date="2018-05" db="EMBL/GenBank/DDBJ databases">
        <authorList>
            <person name="Lanie J.A."/>
            <person name="Ng W.-L."/>
            <person name="Kazmierczak K.M."/>
            <person name="Andrzejewski T.M."/>
            <person name="Davidsen T.M."/>
            <person name="Wayne K.J."/>
            <person name="Tettelin H."/>
            <person name="Glass J.I."/>
            <person name="Rusch D."/>
            <person name="Podicherti R."/>
            <person name="Tsui H.-C.T."/>
            <person name="Winkler M.E."/>
        </authorList>
    </citation>
    <scope>NUCLEOTIDE SEQUENCE</scope>
</reference>
<evidence type="ECO:0000256" key="1">
    <source>
        <dbReference type="ARBA" id="ARBA00004496"/>
    </source>
</evidence>
<dbReference type="InterPro" id="IPR044068">
    <property type="entry name" value="CB"/>
</dbReference>
<dbReference type="EMBL" id="UINC01022634">
    <property type="protein sequence ID" value="SVA92661.1"/>
    <property type="molecule type" value="Genomic_DNA"/>
</dbReference>
<dbReference type="SUPFAM" id="SSF56349">
    <property type="entry name" value="DNA breaking-rejoining enzymes"/>
    <property type="match status" value="1"/>
</dbReference>
<dbReference type="HAMAP" id="MF_01808">
    <property type="entry name" value="Recomb_XerC_XerD"/>
    <property type="match status" value="1"/>
</dbReference>
<evidence type="ECO:0000259" key="9">
    <source>
        <dbReference type="PROSITE" id="PS51898"/>
    </source>
</evidence>
<feature type="domain" description="Core-binding (CB)" evidence="10">
    <location>
        <begin position="2"/>
        <end position="88"/>
    </location>
</feature>
<dbReference type="GO" id="GO:0051301">
    <property type="term" value="P:cell division"/>
    <property type="evidence" value="ECO:0007669"/>
    <property type="project" value="UniProtKB-KW"/>
</dbReference>
<dbReference type="GO" id="GO:0007059">
    <property type="term" value="P:chromosome segregation"/>
    <property type="evidence" value="ECO:0007669"/>
    <property type="project" value="UniProtKB-KW"/>
</dbReference>
<evidence type="ECO:0000256" key="8">
    <source>
        <dbReference type="ARBA" id="ARBA00023306"/>
    </source>
</evidence>
<dbReference type="InterPro" id="IPR011010">
    <property type="entry name" value="DNA_brk_join_enz"/>
</dbReference>